<accession>E6X7U3</accession>
<dbReference type="AlphaFoldDB" id="E6X7U3"/>
<keyword evidence="1" id="KW-0479">Metal-binding</keyword>
<feature type="domain" description="VOC" evidence="2">
    <location>
        <begin position="160"/>
        <end position="313"/>
    </location>
</feature>
<dbReference type="Gene3D" id="3.10.180.10">
    <property type="entry name" value="2,3-Dihydroxybiphenyl 1,2-Dioxygenase, domain 1"/>
    <property type="match status" value="2"/>
</dbReference>
<name>E6X7U3_CELAD</name>
<dbReference type="InterPro" id="IPR051785">
    <property type="entry name" value="MMCE/EMCE_epimerase"/>
</dbReference>
<dbReference type="InterPro" id="IPR029068">
    <property type="entry name" value="Glyas_Bleomycin-R_OHBP_Dase"/>
</dbReference>
<keyword evidence="4" id="KW-1185">Reference proteome</keyword>
<sequence length="354" mass="39873">MRKIINGIQQIGIGVADAKSVFNWYREHLGFDILVFEDVATADLMTQYTNKNIESRHALLALNMKGGGGLEIWQFTGRVPQASKTPFLLGDLGINSMKIRATDVALIHQNLNKISLETLGDLTETKGEKSHFFFKDPWNNLVEIVEDDYIFSKTNSTSGGVMGTVIGVSNIEESLLFYQEILGYEVCTSDRSGVFNDFRDLPGGAHSFRRVLLKHNNRAIGGFGELLGPTEIELIQVLDRKPLKIYKDRLWGDLGYIHLCFDINGMKALRNETKNLGFPFTVDSADSFDMGDAAGHFSYIEDPDGTLIEFVETHKVPILKKLGIFINLKKRNPLNPLPRWLVKAMQVHRIKRNL</sequence>
<dbReference type="RefSeq" id="WP_013549035.1">
    <property type="nucleotide sequence ID" value="NC_014934.1"/>
</dbReference>
<evidence type="ECO:0000313" key="4">
    <source>
        <dbReference type="Proteomes" id="UP000008634"/>
    </source>
</evidence>
<proteinExistence type="predicted"/>
<organism evidence="3 4">
    <name type="scientific">Cellulophaga algicola (strain DSM 14237 / IC166 / ACAM 630)</name>
    <dbReference type="NCBI Taxonomy" id="688270"/>
    <lineage>
        <taxon>Bacteria</taxon>
        <taxon>Pseudomonadati</taxon>
        <taxon>Bacteroidota</taxon>
        <taxon>Flavobacteriia</taxon>
        <taxon>Flavobacteriales</taxon>
        <taxon>Flavobacteriaceae</taxon>
        <taxon>Cellulophaga</taxon>
    </lineage>
</organism>
<dbReference type="GO" id="GO:0004493">
    <property type="term" value="F:methylmalonyl-CoA epimerase activity"/>
    <property type="evidence" value="ECO:0007669"/>
    <property type="project" value="TreeGrafter"/>
</dbReference>
<dbReference type="GO" id="GO:0046872">
    <property type="term" value="F:metal ion binding"/>
    <property type="evidence" value="ECO:0007669"/>
    <property type="project" value="UniProtKB-KW"/>
</dbReference>
<evidence type="ECO:0000259" key="2">
    <source>
        <dbReference type="PROSITE" id="PS51819"/>
    </source>
</evidence>
<dbReference type="PANTHER" id="PTHR43048">
    <property type="entry name" value="METHYLMALONYL-COA EPIMERASE"/>
    <property type="match status" value="1"/>
</dbReference>
<evidence type="ECO:0000313" key="3">
    <source>
        <dbReference type="EMBL" id="ADV47536.1"/>
    </source>
</evidence>
<dbReference type="eggNOG" id="COG0346">
    <property type="taxonomic scope" value="Bacteria"/>
</dbReference>
<evidence type="ECO:0000256" key="1">
    <source>
        <dbReference type="ARBA" id="ARBA00022723"/>
    </source>
</evidence>
<dbReference type="CDD" id="cd06587">
    <property type="entry name" value="VOC"/>
    <property type="match status" value="2"/>
</dbReference>
<dbReference type="STRING" id="688270.Celal_0185"/>
<dbReference type="PANTHER" id="PTHR43048:SF3">
    <property type="entry name" value="METHYLMALONYL-COA EPIMERASE, MITOCHONDRIAL"/>
    <property type="match status" value="1"/>
</dbReference>
<dbReference type="HOGENOM" id="CLU_760440_0_0_10"/>
<dbReference type="PROSITE" id="PS51819">
    <property type="entry name" value="VOC"/>
    <property type="match status" value="2"/>
</dbReference>
<protein>
    <submittedName>
        <fullName evidence="3">Glyoxalase/bleomycin resistance protein/dioxygenase</fullName>
    </submittedName>
</protein>
<dbReference type="GO" id="GO:0046491">
    <property type="term" value="P:L-methylmalonyl-CoA metabolic process"/>
    <property type="evidence" value="ECO:0007669"/>
    <property type="project" value="TreeGrafter"/>
</dbReference>
<dbReference type="OrthoDB" id="9795618at2"/>
<reference evidence="3 4" key="1">
    <citation type="journal article" date="2010" name="Stand. Genomic Sci.">
        <title>Complete genome sequence of Cellulophaga algicola type strain (IC166).</title>
        <authorList>
            <person name="Abt B."/>
            <person name="Lu M."/>
            <person name="Misra M."/>
            <person name="Han C."/>
            <person name="Nolan M."/>
            <person name="Lucas S."/>
            <person name="Hammon N."/>
            <person name="Deshpande S."/>
            <person name="Cheng J.F."/>
            <person name="Tapia R."/>
            <person name="Goodwin L."/>
            <person name="Pitluck S."/>
            <person name="Liolios K."/>
            <person name="Pagani I."/>
            <person name="Ivanova N."/>
            <person name="Mavromatis K."/>
            <person name="Ovchinikova G."/>
            <person name="Pati A."/>
            <person name="Chen A."/>
            <person name="Palaniappan K."/>
            <person name="Land M."/>
            <person name="Hauser L."/>
            <person name="Chang Y.J."/>
            <person name="Jeffries C.D."/>
            <person name="Detter J.C."/>
            <person name="Brambilla E."/>
            <person name="Rohde M."/>
            <person name="Tindall B.J."/>
            <person name="Goker M."/>
            <person name="Woyke T."/>
            <person name="Bristow J."/>
            <person name="Eisen J.A."/>
            <person name="Markowitz V."/>
            <person name="Hugenholtz P."/>
            <person name="Kyrpides N.C."/>
            <person name="Klenk H.P."/>
            <person name="Lapidus A."/>
        </authorList>
    </citation>
    <scope>NUCLEOTIDE SEQUENCE [LARGE SCALE GENOMIC DNA]</scope>
    <source>
        <strain evidence="4">DSM 14237 / IC166 / ACAM 630</strain>
    </source>
</reference>
<dbReference type="KEGG" id="cao:Celal_0185"/>
<dbReference type="EMBL" id="CP002453">
    <property type="protein sequence ID" value="ADV47536.1"/>
    <property type="molecule type" value="Genomic_DNA"/>
</dbReference>
<dbReference type="InterPro" id="IPR037523">
    <property type="entry name" value="VOC_core"/>
</dbReference>
<dbReference type="InterPro" id="IPR004360">
    <property type="entry name" value="Glyas_Fos-R_dOase_dom"/>
</dbReference>
<dbReference type="Pfam" id="PF00903">
    <property type="entry name" value="Glyoxalase"/>
    <property type="match status" value="1"/>
</dbReference>
<feature type="domain" description="VOC" evidence="2">
    <location>
        <begin position="7"/>
        <end position="147"/>
    </location>
</feature>
<dbReference type="Proteomes" id="UP000008634">
    <property type="component" value="Chromosome"/>
</dbReference>
<gene>
    <name evidence="3" type="ordered locus">Celal_0185</name>
</gene>
<dbReference type="SUPFAM" id="SSF54593">
    <property type="entry name" value="Glyoxalase/Bleomycin resistance protein/Dihydroxybiphenyl dioxygenase"/>
    <property type="match status" value="2"/>
</dbReference>